<gene>
    <name evidence="5" type="ORF">AAFF_G00212260</name>
</gene>
<feature type="transmembrane region" description="Helical" evidence="2">
    <location>
        <begin position="65"/>
        <end position="89"/>
    </location>
</feature>
<dbReference type="Gene3D" id="1.20.140.150">
    <property type="match status" value="1"/>
</dbReference>
<keyword evidence="3" id="KW-0732">Signal</keyword>
<dbReference type="Pfam" id="PF13768">
    <property type="entry name" value="VWA_3"/>
    <property type="match status" value="4"/>
</dbReference>
<dbReference type="Pfam" id="PF18800">
    <property type="entry name" value="Atthog"/>
    <property type="match status" value="1"/>
</dbReference>
<dbReference type="FunFam" id="1.20.140.150:FF:000006">
    <property type="entry name" value="uncharacterized protein C16orf52 homolog"/>
    <property type="match status" value="1"/>
</dbReference>
<organism evidence="5 6">
    <name type="scientific">Aldrovandia affinis</name>
    <dbReference type="NCBI Taxonomy" id="143900"/>
    <lineage>
        <taxon>Eukaryota</taxon>
        <taxon>Metazoa</taxon>
        <taxon>Chordata</taxon>
        <taxon>Craniata</taxon>
        <taxon>Vertebrata</taxon>
        <taxon>Euteleostomi</taxon>
        <taxon>Actinopterygii</taxon>
        <taxon>Neopterygii</taxon>
        <taxon>Teleostei</taxon>
        <taxon>Notacanthiformes</taxon>
        <taxon>Halosauridae</taxon>
        <taxon>Aldrovandia</taxon>
    </lineage>
</organism>
<dbReference type="Gene3D" id="3.40.50.410">
    <property type="entry name" value="von Willebrand factor, type A domain"/>
    <property type="match status" value="1"/>
</dbReference>
<feature type="signal peptide" evidence="3">
    <location>
        <begin position="1"/>
        <end position="26"/>
    </location>
</feature>
<dbReference type="EMBL" id="JAINUG010000281">
    <property type="protein sequence ID" value="KAJ8383982.1"/>
    <property type="molecule type" value="Genomic_DNA"/>
</dbReference>
<keyword evidence="2" id="KW-1133">Transmembrane helix</keyword>
<keyword evidence="2" id="KW-0812">Transmembrane</keyword>
<dbReference type="SUPFAM" id="SSF53300">
    <property type="entry name" value="vWA-like"/>
    <property type="match status" value="2"/>
</dbReference>
<dbReference type="PANTHER" id="PTHR46478">
    <property type="entry name" value="VON WILLEBRAND FACTOR A DOMAIN-CONTAINING PROTEIN 3A"/>
    <property type="match status" value="1"/>
</dbReference>
<feature type="domain" description="VWFA" evidence="4">
    <location>
        <begin position="1083"/>
        <end position="1167"/>
    </location>
</feature>
<comment type="caution">
    <text evidence="5">The sequence shown here is derived from an EMBL/GenBank/DDBJ whole genome shotgun (WGS) entry which is preliminary data.</text>
</comment>
<name>A0AAD7W500_9TELE</name>
<sequence>MDKLTIISGCLFLAADIFAIASIANPDWINTGESAGALTVGLVRQCQTIHGRERTCIPPSLPPEWVITLLFIIMGIVSLTLTCGLLLASPWHRQATKYARWIAFTGMILFCMAALIFPIGFYISEVGGQPYKLPNNTVVGSSYVLFVLSIFFTIVGLLFAGKPQELRVPPTCLRRTSPKVPSHRARLPAVGRCLPRAPMAGEGTQGDGAGARRKSAAEWLEDHSVGSSGLSLSHVLSHGTSTLTTDSDGVPRRHLEIRAGTLNHFEARLLRTIDLYHARIKWLTEGSLKVFGLVKGSRVGLVVDVSDAACESGSLPQLQRNLQGLISEQLSCRKQLFAASLGSEVNVLWDGPIDTNPPAGQTPRGVRPTPRGVQEVSQWVEQLSPGGGCNLLGGLRRALLCRELDSLLLILGSCPDQTTDALFDYVEQCILGRELSVLTVAYGSSGHMTIGVAKRLAEVTRGRFHVFSNSRQGVVYSSDLELMWAELKAARTVLTDIQDMREGRVRDTLVSVVQETSAELECSSLSRLLPKAANQEAPLCFQSPGFLPSTSAQWLQRHGLKGQRLGVYQVLACHAHSPLQAFVPILRKTVSSTVHQKAMVQFEWHDGTVKNVHVDPPLLHTYQKQLAHAVQVMEKRVAWLSTGSRQIWGTVCEQRVVVLVDLSLWNAQYLPHIQLSLRLLLQEQLANRHSFNIITFGGDVRAWQGKMVETSPQNLQQAWRWVQDVQCEGGRNTLAALSGGVCVRALWGRGLAAARVTVCGGGATELPLPPPPRYASCSDTASALRSLAHHGGGRFHCFRETGIVESDDITALLAEMEKAALYWQKCSVLLGSVVRRADRREDRREGSEARRWRSGSLPLPWSRGDRPAPPPSHSPGCRSSRSRLFSVLTPRWWNDLPHSVKEQREEESSPVRALTWRPSSAKSIRTPARSGSCRLTGSGGRHRKSTVSHSVFYTEEGNNLDPAPWTQGCICSTKQWLRRFSVRKLKLDLDRLASGPDCTHHKRAPLTARHAPHSPTPHSSSPAYCNIFPSVHINGSLRHLQMTARELDRYLSQSGRLLARYARRMRWLLSGSRRVFGAVLERDVCVLLDCSGSMAHALPELKKELCSLIWDQLHRSRVRFTLLAFSGEVRAWRPTLVEATEGACREAEQWVWHLCAHGGTCTLQALQVSGVARLIQGQLPQLFYNPSHYETDPESIISLEQLVQFARGLGDSLGCYLLSDGKPDSSCSLVLQEAERMSREKRLTVHSISYNCRDSLCQFFRTALGFMKLSGEAALKQHRVSLGGRALSKLLLLFAGGLGDSLGCYLLSDGKPDSSCSLVLQEAERMSREKRLTVHSISYNCRDSAANEFLRNLAHQTGGRFHRCQGDTDALVAMRVSMAMSQSLVVDRLKHFRIA</sequence>
<feature type="transmembrane region" description="Helical" evidence="2">
    <location>
        <begin position="101"/>
        <end position="123"/>
    </location>
</feature>
<feature type="domain" description="VWFA" evidence="4">
    <location>
        <begin position="655"/>
        <end position="737"/>
    </location>
</feature>
<feature type="region of interest" description="Disordered" evidence="1">
    <location>
        <begin position="916"/>
        <end position="944"/>
    </location>
</feature>
<dbReference type="InterPro" id="IPR002035">
    <property type="entry name" value="VWF_A"/>
</dbReference>
<feature type="region of interest" description="Disordered" evidence="1">
    <location>
        <begin position="839"/>
        <end position="880"/>
    </location>
</feature>
<feature type="chain" id="PRO_5042237817" description="VWFA domain-containing protein" evidence="3">
    <location>
        <begin position="27"/>
        <end position="1395"/>
    </location>
</feature>
<accession>A0AAD7W500</accession>
<evidence type="ECO:0000313" key="5">
    <source>
        <dbReference type="EMBL" id="KAJ8383982.1"/>
    </source>
</evidence>
<evidence type="ECO:0000259" key="4">
    <source>
        <dbReference type="Pfam" id="PF13768"/>
    </source>
</evidence>
<protein>
    <recommendedName>
        <fullName evidence="4">VWFA domain-containing protein</fullName>
    </recommendedName>
</protein>
<dbReference type="PANTHER" id="PTHR46478:SF1">
    <property type="entry name" value="VON WILLEBRAND FACTOR A DOMAIN-CONTAINING PROTEIN 3A"/>
    <property type="match status" value="1"/>
</dbReference>
<evidence type="ECO:0000256" key="2">
    <source>
        <dbReference type="SAM" id="Phobius"/>
    </source>
</evidence>
<feature type="domain" description="VWFA" evidence="4">
    <location>
        <begin position="299"/>
        <end position="465"/>
    </location>
</feature>
<feature type="compositionally biased region" description="Basic and acidic residues" evidence="1">
    <location>
        <begin position="839"/>
        <end position="851"/>
    </location>
</feature>
<feature type="domain" description="VWFA" evidence="4">
    <location>
        <begin position="1306"/>
        <end position="1362"/>
    </location>
</feature>
<evidence type="ECO:0000256" key="3">
    <source>
        <dbReference type="SAM" id="SignalP"/>
    </source>
</evidence>
<feature type="transmembrane region" description="Helical" evidence="2">
    <location>
        <begin position="143"/>
        <end position="160"/>
    </location>
</feature>
<dbReference type="InterPro" id="IPR036465">
    <property type="entry name" value="vWFA_dom_sf"/>
</dbReference>
<reference evidence="5" key="1">
    <citation type="journal article" date="2023" name="Science">
        <title>Genome structures resolve the early diversification of teleost fishes.</title>
        <authorList>
            <person name="Parey E."/>
            <person name="Louis A."/>
            <person name="Montfort J."/>
            <person name="Bouchez O."/>
            <person name="Roques C."/>
            <person name="Iampietro C."/>
            <person name="Lluch J."/>
            <person name="Castinel A."/>
            <person name="Donnadieu C."/>
            <person name="Desvignes T."/>
            <person name="Floi Bucao C."/>
            <person name="Jouanno E."/>
            <person name="Wen M."/>
            <person name="Mejri S."/>
            <person name="Dirks R."/>
            <person name="Jansen H."/>
            <person name="Henkel C."/>
            <person name="Chen W.J."/>
            <person name="Zahm M."/>
            <person name="Cabau C."/>
            <person name="Klopp C."/>
            <person name="Thompson A.W."/>
            <person name="Robinson-Rechavi M."/>
            <person name="Braasch I."/>
            <person name="Lecointre G."/>
            <person name="Bobe J."/>
            <person name="Postlethwait J.H."/>
            <person name="Berthelot C."/>
            <person name="Roest Crollius H."/>
            <person name="Guiguen Y."/>
        </authorList>
    </citation>
    <scope>NUCLEOTIDE SEQUENCE</scope>
    <source>
        <strain evidence="5">NC1722</strain>
    </source>
</reference>
<evidence type="ECO:0000313" key="6">
    <source>
        <dbReference type="Proteomes" id="UP001221898"/>
    </source>
</evidence>
<keyword evidence="6" id="KW-1185">Reference proteome</keyword>
<dbReference type="InterPro" id="IPR037663">
    <property type="entry name" value="Mosmo"/>
</dbReference>
<evidence type="ECO:0000256" key="1">
    <source>
        <dbReference type="SAM" id="MobiDB-lite"/>
    </source>
</evidence>
<proteinExistence type="predicted"/>
<dbReference type="Proteomes" id="UP001221898">
    <property type="component" value="Unassembled WGS sequence"/>
</dbReference>
<keyword evidence="2" id="KW-0472">Membrane</keyword>